<gene>
    <name evidence="3" type="ORF">AGLY_009295</name>
</gene>
<evidence type="ECO:0000313" key="3">
    <source>
        <dbReference type="EMBL" id="KAE9533254.1"/>
    </source>
</evidence>
<keyword evidence="2" id="KW-0472">Membrane</keyword>
<evidence type="ECO:0000256" key="2">
    <source>
        <dbReference type="SAM" id="Phobius"/>
    </source>
</evidence>
<reference evidence="3 4" key="1">
    <citation type="submission" date="2019-08" db="EMBL/GenBank/DDBJ databases">
        <title>The genome of the soybean aphid Biotype 1, its phylome, world population structure and adaptation to the North American continent.</title>
        <authorList>
            <person name="Giordano R."/>
            <person name="Donthu R.K."/>
            <person name="Hernandez A.G."/>
            <person name="Wright C.L."/>
            <person name="Zimin A.V."/>
        </authorList>
    </citation>
    <scope>NUCLEOTIDE SEQUENCE [LARGE SCALE GENOMIC DNA]</scope>
    <source>
        <tissue evidence="3">Whole aphids</tissue>
    </source>
</reference>
<keyword evidence="4" id="KW-1185">Reference proteome</keyword>
<keyword evidence="2" id="KW-1133">Transmembrane helix</keyword>
<evidence type="ECO:0000256" key="1">
    <source>
        <dbReference type="SAM" id="MobiDB-lite"/>
    </source>
</evidence>
<dbReference type="EMBL" id="VYZN01000036">
    <property type="protein sequence ID" value="KAE9533254.1"/>
    <property type="molecule type" value="Genomic_DNA"/>
</dbReference>
<feature type="compositionally biased region" description="Basic residues" evidence="1">
    <location>
        <begin position="212"/>
        <end position="231"/>
    </location>
</feature>
<feature type="non-terminal residue" evidence="3">
    <location>
        <position position="231"/>
    </location>
</feature>
<keyword evidence="2" id="KW-0812">Transmembrane</keyword>
<feature type="transmembrane region" description="Helical" evidence="2">
    <location>
        <begin position="71"/>
        <end position="88"/>
    </location>
</feature>
<dbReference type="Proteomes" id="UP000475862">
    <property type="component" value="Unassembled WGS sequence"/>
</dbReference>
<sequence>MTTISRSDDATTHIISQLSYEYYCSSFSYLMLLYSDARIGKNIGRTERGTSEAVVVFYCSRRRRRRSRRRVVVVVVLSLLFVVVVVVVSSSRRLHSNIIVMILLSSKCAFSFGRCYSTVSIGIQISARVTCTELWYGPSRQHTGGAHKYFVAVLAGCRVVSGTAVASPTVLLAGSWIIYCTSATMRMRVDERPLHPADPPLLASAGDERFPARRRRRRSLQKRKRARNRGR</sequence>
<name>A0A6G0TID1_APHGL</name>
<dbReference type="AlphaFoldDB" id="A0A6G0TID1"/>
<comment type="caution">
    <text evidence="3">The sequence shown here is derived from an EMBL/GenBank/DDBJ whole genome shotgun (WGS) entry which is preliminary data.</text>
</comment>
<accession>A0A6G0TID1</accession>
<protein>
    <submittedName>
        <fullName evidence="3">Uncharacterized protein</fullName>
    </submittedName>
</protein>
<proteinExistence type="predicted"/>
<feature type="transmembrane region" description="Helical" evidence="2">
    <location>
        <begin position="149"/>
        <end position="179"/>
    </location>
</feature>
<evidence type="ECO:0000313" key="4">
    <source>
        <dbReference type="Proteomes" id="UP000475862"/>
    </source>
</evidence>
<organism evidence="3 4">
    <name type="scientific">Aphis glycines</name>
    <name type="common">Soybean aphid</name>
    <dbReference type="NCBI Taxonomy" id="307491"/>
    <lineage>
        <taxon>Eukaryota</taxon>
        <taxon>Metazoa</taxon>
        <taxon>Ecdysozoa</taxon>
        <taxon>Arthropoda</taxon>
        <taxon>Hexapoda</taxon>
        <taxon>Insecta</taxon>
        <taxon>Pterygota</taxon>
        <taxon>Neoptera</taxon>
        <taxon>Paraneoptera</taxon>
        <taxon>Hemiptera</taxon>
        <taxon>Sternorrhyncha</taxon>
        <taxon>Aphidomorpha</taxon>
        <taxon>Aphidoidea</taxon>
        <taxon>Aphididae</taxon>
        <taxon>Aphidini</taxon>
        <taxon>Aphis</taxon>
        <taxon>Aphis</taxon>
    </lineage>
</organism>
<feature type="region of interest" description="Disordered" evidence="1">
    <location>
        <begin position="197"/>
        <end position="231"/>
    </location>
</feature>